<organism evidence="1">
    <name type="scientific">Anguilla anguilla</name>
    <name type="common">European freshwater eel</name>
    <name type="synonym">Muraena anguilla</name>
    <dbReference type="NCBI Taxonomy" id="7936"/>
    <lineage>
        <taxon>Eukaryota</taxon>
        <taxon>Metazoa</taxon>
        <taxon>Chordata</taxon>
        <taxon>Craniata</taxon>
        <taxon>Vertebrata</taxon>
        <taxon>Euteleostomi</taxon>
        <taxon>Actinopterygii</taxon>
        <taxon>Neopterygii</taxon>
        <taxon>Teleostei</taxon>
        <taxon>Anguilliformes</taxon>
        <taxon>Anguillidae</taxon>
        <taxon>Anguilla</taxon>
    </lineage>
</organism>
<reference evidence="1" key="1">
    <citation type="submission" date="2014-11" db="EMBL/GenBank/DDBJ databases">
        <authorList>
            <person name="Amaro Gonzalez C."/>
        </authorList>
    </citation>
    <scope>NUCLEOTIDE SEQUENCE</scope>
</reference>
<dbReference type="AlphaFoldDB" id="A0A0E9TV77"/>
<evidence type="ECO:0000313" key="1">
    <source>
        <dbReference type="EMBL" id="JAH57471.1"/>
    </source>
</evidence>
<sequence length="28" mass="3269">MTYYHTISRLLKLCVFKFNYGRAGDLSA</sequence>
<proteinExistence type="predicted"/>
<protein>
    <submittedName>
        <fullName evidence="1">Uncharacterized protein</fullName>
    </submittedName>
</protein>
<name>A0A0E9TV77_ANGAN</name>
<accession>A0A0E9TV77</accession>
<dbReference type="EMBL" id="GBXM01051106">
    <property type="protein sequence ID" value="JAH57471.1"/>
    <property type="molecule type" value="Transcribed_RNA"/>
</dbReference>
<reference evidence="1" key="2">
    <citation type="journal article" date="2015" name="Fish Shellfish Immunol.">
        <title>Early steps in the European eel (Anguilla anguilla)-Vibrio vulnificus interaction in the gills: Role of the RtxA13 toxin.</title>
        <authorList>
            <person name="Callol A."/>
            <person name="Pajuelo D."/>
            <person name="Ebbesson L."/>
            <person name="Teles M."/>
            <person name="MacKenzie S."/>
            <person name="Amaro C."/>
        </authorList>
    </citation>
    <scope>NUCLEOTIDE SEQUENCE</scope>
</reference>